<protein>
    <submittedName>
        <fullName evidence="5">BnaC01g40690D protein</fullName>
    </submittedName>
</protein>
<keyword evidence="6" id="KW-1185">Reference proteome</keyword>
<dbReference type="PROSITE" id="PS51450">
    <property type="entry name" value="LRR"/>
    <property type="match status" value="1"/>
</dbReference>
<evidence type="ECO:0000256" key="3">
    <source>
        <dbReference type="ARBA" id="ARBA00025777"/>
    </source>
</evidence>
<sequence>MDEIWEKAVETALGGETEPETTRVLTLDGAVKCAKGLLPRPGILEKYPNLEHLSIAGVGVSSLDRFPRLGKLQKLVLSDNRISGGLEFLVRAGLGSLRDLDLSNNRIGLFEDLLPLAELELVSLDLYKCPVTKMRDYRARVFGLVKSLKYLDKMDAEENEIPDGCGGADEEESGADDDDGDDGEERPDVMSNRHGEGVVEGDEEESGADDDEGDDPEIDADGEVTVTGRQSNELRDEHLNMDEEDDDDDSDEEDEYEQEDGLIVDDTNEIEEEVSEGEEEMEHRVSGLVANGAQNVLMNIDEEENDESGEEDEYEPDGLLVDDTHEIEEEDGVEEMDLGVQHGNELLRNILVGEIEHEQEEDDDDESWEEEEEEEEEEEHGTGGRAQSMAEAVQVDEEDSDDEVQALYSIASSNLKRKRDEDDDGDSVSNSDDDNASDDEDE</sequence>
<dbReference type="InterPro" id="IPR045081">
    <property type="entry name" value="AN32"/>
</dbReference>
<evidence type="ECO:0000313" key="5">
    <source>
        <dbReference type="EMBL" id="CDY65853.1"/>
    </source>
</evidence>
<accession>A0A078JE36</accession>
<dbReference type="InterPro" id="IPR032675">
    <property type="entry name" value="LRR_dom_sf"/>
</dbReference>
<feature type="compositionally biased region" description="Acidic residues" evidence="4">
    <location>
        <begin position="421"/>
        <end position="442"/>
    </location>
</feature>
<dbReference type="FunFam" id="3.80.10.10:FF:000131">
    <property type="entry name" value="acidic leucine-rich nuclear phosphoprotein 32-related protein-like"/>
    <property type="match status" value="1"/>
</dbReference>
<evidence type="ECO:0000313" key="6">
    <source>
        <dbReference type="Proteomes" id="UP000028999"/>
    </source>
</evidence>
<dbReference type="PANTHER" id="PTHR11375">
    <property type="entry name" value="ACIDIC LEUCINE-RICH NUCLEAR PHOSPHOPROTEIN 32"/>
    <property type="match status" value="1"/>
</dbReference>
<reference evidence="5 6" key="1">
    <citation type="journal article" date="2014" name="Science">
        <title>Plant genetics. Early allopolyploid evolution in the post-Neolithic Brassica napus oilseed genome.</title>
        <authorList>
            <person name="Chalhoub B."/>
            <person name="Denoeud F."/>
            <person name="Liu S."/>
            <person name="Parkin I.A."/>
            <person name="Tang H."/>
            <person name="Wang X."/>
            <person name="Chiquet J."/>
            <person name="Belcram H."/>
            <person name="Tong C."/>
            <person name="Samans B."/>
            <person name="Correa M."/>
            <person name="Da Silva C."/>
            <person name="Just J."/>
            <person name="Falentin C."/>
            <person name="Koh C.S."/>
            <person name="Le Clainche I."/>
            <person name="Bernard M."/>
            <person name="Bento P."/>
            <person name="Noel B."/>
            <person name="Labadie K."/>
            <person name="Alberti A."/>
            <person name="Charles M."/>
            <person name="Arnaud D."/>
            <person name="Guo H."/>
            <person name="Daviaud C."/>
            <person name="Alamery S."/>
            <person name="Jabbari K."/>
            <person name="Zhao M."/>
            <person name="Edger P.P."/>
            <person name="Chelaifa H."/>
            <person name="Tack D."/>
            <person name="Lassalle G."/>
            <person name="Mestiri I."/>
            <person name="Schnel N."/>
            <person name="Le Paslier M.C."/>
            <person name="Fan G."/>
            <person name="Renault V."/>
            <person name="Bayer P.E."/>
            <person name="Golicz A.A."/>
            <person name="Manoli S."/>
            <person name="Lee T.H."/>
            <person name="Thi V.H."/>
            <person name="Chalabi S."/>
            <person name="Hu Q."/>
            <person name="Fan C."/>
            <person name="Tollenaere R."/>
            <person name="Lu Y."/>
            <person name="Battail C."/>
            <person name="Shen J."/>
            <person name="Sidebottom C.H."/>
            <person name="Wang X."/>
            <person name="Canaguier A."/>
            <person name="Chauveau A."/>
            <person name="Berard A."/>
            <person name="Deniot G."/>
            <person name="Guan M."/>
            <person name="Liu Z."/>
            <person name="Sun F."/>
            <person name="Lim Y.P."/>
            <person name="Lyons E."/>
            <person name="Town C.D."/>
            <person name="Bancroft I."/>
            <person name="Wang X."/>
            <person name="Meng J."/>
            <person name="Ma J."/>
            <person name="Pires J.C."/>
            <person name="King G.J."/>
            <person name="Brunel D."/>
            <person name="Delourme R."/>
            <person name="Renard M."/>
            <person name="Aury J.M."/>
            <person name="Adams K.L."/>
            <person name="Batley J."/>
            <person name="Snowdon R.J."/>
            <person name="Tost J."/>
            <person name="Edwards D."/>
            <person name="Zhou Y."/>
            <person name="Hua W."/>
            <person name="Sharpe A.G."/>
            <person name="Paterson A.H."/>
            <person name="Guan C."/>
            <person name="Wincker P."/>
        </authorList>
    </citation>
    <scope>NUCLEOTIDE SEQUENCE [LARGE SCALE GENOMIC DNA]</scope>
    <source>
        <strain evidence="6">cv. Darmor-bzh</strain>
    </source>
</reference>
<dbReference type="EMBL" id="LK034978">
    <property type="protein sequence ID" value="CDY65853.1"/>
    <property type="molecule type" value="Genomic_DNA"/>
</dbReference>
<feature type="compositionally biased region" description="Acidic residues" evidence="4">
    <location>
        <begin position="325"/>
        <end position="337"/>
    </location>
</feature>
<evidence type="ECO:0000256" key="4">
    <source>
        <dbReference type="SAM" id="MobiDB-lite"/>
    </source>
</evidence>
<feature type="compositionally biased region" description="Acidic residues" evidence="4">
    <location>
        <begin position="199"/>
        <end position="222"/>
    </location>
</feature>
<dbReference type="PANTHER" id="PTHR11375:SF0">
    <property type="entry name" value="ACIDIC LEUCINE-RICH NUCLEAR PHOSPHOPROTEIN 32 FAMILY MEMBER A"/>
    <property type="match status" value="1"/>
</dbReference>
<dbReference type="Proteomes" id="UP000028999">
    <property type="component" value="Unassembled WGS sequence"/>
</dbReference>
<dbReference type="Gramene" id="CDY65853">
    <property type="protein sequence ID" value="CDY65853"/>
    <property type="gene ID" value="GSBRNA2T00050899001"/>
</dbReference>
<dbReference type="PaxDb" id="3708-A0A078JE36"/>
<feature type="compositionally biased region" description="Acidic residues" evidence="4">
    <location>
        <begin position="168"/>
        <end position="185"/>
    </location>
</feature>
<feature type="compositionally biased region" description="Acidic residues" evidence="4">
    <location>
        <begin position="394"/>
        <end position="404"/>
    </location>
</feature>
<gene>
    <name evidence="5" type="primary">BnaC01g40690D</name>
    <name evidence="5" type="ORF">GSBRNA2T00050899001</name>
</gene>
<dbReference type="Pfam" id="PF14580">
    <property type="entry name" value="LRR_9"/>
    <property type="match status" value="1"/>
</dbReference>
<feature type="compositionally biased region" description="Acidic residues" evidence="4">
    <location>
        <begin position="357"/>
        <end position="379"/>
    </location>
</feature>
<comment type="similarity">
    <text evidence="3">Belongs to the ANP32 family.</text>
</comment>
<keyword evidence="2" id="KW-0677">Repeat</keyword>
<dbReference type="OMA" id="DRPFRMT"/>
<dbReference type="InterPro" id="IPR001611">
    <property type="entry name" value="Leu-rich_rpt"/>
</dbReference>
<keyword evidence="1" id="KW-0433">Leucine-rich repeat</keyword>
<feature type="compositionally biased region" description="Basic and acidic residues" evidence="4">
    <location>
        <begin position="232"/>
        <end position="241"/>
    </location>
</feature>
<dbReference type="SUPFAM" id="SSF52058">
    <property type="entry name" value="L domain-like"/>
    <property type="match status" value="1"/>
</dbReference>
<evidence type="ECO:0000256" key="2">
    <source>
        <dbReference type="ARBA" id="ARBA00022737"/>
    </source>
</evidence>
<dbReference type="GO" id="GO:0005634">
    <property type="term" value="C:nucleus"/>
    <property type="evidence" value="ECO:0000318"/>
    <property type="project" value="GO_Central"/>
</dbReference>
<dbReference type="STRING" id="3708.A0A078JE36"/>
<feature type="region of interest" description="Disordered" evidence="4">
    <location>
        <begin position="159"/>
        <end position="284"/>
    </location>
</feature>
<feature type="compositionally biased region" description="Basic and acidic residues" evidence="4">
    <location>
        <begin position="186"/>
        <end position="197"/>
    </location>
</feature>
<feature type="compositionally biased region" description="Acidic residues" evidence="4">
    <location>
        <begin position="300"/>
        <end position="316"/>
    </location>
</feature>
<name>A0A078JE36_BRANA</name>
<evidence type="ECO:0000256" key="1">
    <source>
        <dbReference type="ARBA" id="ARBA00022614"/>
    </source>
</evidence>
<feature type="region of interest" description="Disordered" evidence="4">
    <location>
        <begin position="299"/>
        <end position="442"/>
    </location>
</feature>
<dbReference type="Gene3D" id="3.80.10.10">
    <property type="entry name" value="Ribonuclease Inhibitor"/>
    <property type="match status" value="1"/>
</dbReference>
<feature type="compositionally biased region" description="Acidic residues" evidence="4">
    <location>
        <begin position="242"/>
        <end position="280"/>
    </location>
</feature>
<dbReference type="GO" id="GO:0042393">
    <property type="term" value="F:histone binding"/>
    <property type="evidence" value="ECO:0000318"/>
    <property type="project" value="GO_Central"/>
</dbReference>
<organism evidence="5 6">
    <name type="scientific">Brassica napus</name>
    <name type="common">Rape</name>
    <dbReference type="NCBI Taxonomy" id="3708"/>
    <lineage>
        <taxon>Eukaryota</taxon>
        <taxon>Viridiplantae</taxon>
        <taxon>Streptophyta</taxon>
        <taxon>Embryophyta</taxon>
        <taxon>Tracheophyta</taxon>
        <taxon>Spermatophyta</taxon>
        <taxon>Magnoliopsida</taxon>
        <taxon>eudicotyledons</taxon>
        <taxon>Gunneridae</taxon>
        <taxon>Pentapetalae</taxon>
        <taxon>rosids</taxon>
        <taxon>malvids</taxon>
        <taxon>Brassicales</taxon>
        <taxon>Brassicaceae</taxon>
        <taxon>Brassiceae</taxon>
        <taxon>Brassica</taxon>
    </lineage>
</organism>
<proteinExistence type="inferred from homology"/>
<dbReference type="AlphaFoldDB" id="A0A078JE36"/>